<dbReference type="InterPro" id="IPR010982">
    <property type="entry name" value="Lambda_DNA-bd_dom_sf"/>
</dbReference>
<dbReference type="HOGENOM" id="CLU_057862_0_0_11"/>
<name>Q2JGJ5_FRACC</name>
<accession>A0A1X1PZP5</accession>
<dbReference type="Gene3D" id="1.10.260.40">
    <property type="entry name" value="lambda repressor-like DNA-binding domains"/>
    <property type="match status" value="1"/>
</dbReference>
<dbReference type="Proteomes" id="UP000001937">
    <property type="component" value="Chromosome"/>
</dbReference>
<dbReference type="SMART" id="SM00530">
    <property type="entry name" value="HTH_XRE"/>
    <property type="match status" value="1"/>
</dbReference>
<gene>
    <name evidence="1" type="ordered locus">Francci3_0208</name>
</gene>
<dbReference type="Pfam" id="PF17765">
    <property type="entry name" value="MLTR_LBD"/>
    <property type="match status" value="1"/>
</dbReference>
<organism evidence="1 2">
    <name type="scientific">Frankia casuarinae (strain DSM 45818 / CECT 9043 / HFP020203 / CcI3)</name>
    <dbReference type="NCBI Taxonomy" id="106370"/>
    <lineage>
        <taxon>Bacteria</taxon>
        <taxon>Bacillati</taxon>
        <taxon>Actinomycetota</taxon>
        <taxon>Actinomycetes</taxon>
        <taxon>Frankiales</taxon>
        <taxon>Frankiaceae</taxon>
        <taxon>Frankia</taxon>
    </lineage>
</organism>
<dbReference type="InterPro" id="IPR001387">
    <property type="entry name" value="Cro/C1-type_HTH"/>
</dbReference>
<dbReference type="Gene3D" id="3.30.450.180">
    <property type="match status" value="1"/>
</dbReference>
<dbReference type="PROSITE" id="PS50943">
    <property type="entry name" value="HTH_CROC1"/>
    <property type="match status" value="1"/>
</dbReference>
<dbReference type="PANTHER" id="PTHR35010:SF2">
    <property type="entry name" value="BLL4672 PROTEIN"/>
    <property type="match status" value="1"/>
</dbReference>
<evidence type="ECO:0000313" key="1">
    <source>
        <dbReference type="EMBL" id="ABD09597.1"/>
    </source>
</evidence>
<dbReference type="AlphaFoldDB" id="Q2JGJ5"/>
<proteinExistence type="predicted"/>
<evidence type="ECO:0000313" key="2">
    <source>
        <dbReference type="Proteomes" id="UP000001937"/>
    </source>
</evidence>
<dbReference type="GO" id="GO:0003677">
    <property type="term" value="F:DNA binding"/>
    <property type="evidence" value="ECO:0007669"/>
    <property type="project" value="InterPro"/>
</dbReference>
<dbReference type="STRING" id="106370.Francci3_0208"/>
<dbReference type="RefSeq" id="WP_011434677.1">
    <property type="nucleotide sequence ID" value="NC_007777.1"/>
</dbReference>
<protein>
    <submittedName>
        <fullName evidence="1">Transcriptional regulator, XRE family</fullName>
    </submittedName>
</protein>
<dbReference type="OrthoDB" id="4336585at2"/>
<dbReference type="EMBL" id="CP000249">
    <property type="protein sequence ID" value="ABD09597.1"/>
    <property type="molecule type" value="Genomic_DNA"/>
</dbReference>
<dbReference type="CDD" id="cd00093">
    <property type="entry name" value="HTH_XRE"/>
    <property type="match status" value="1"/>
</dbReference>
<accession>Q2JGJ5</accession>
<sequence>MSTPLGDFLRARRDATRPETLGLPAGPRRRVPGLRRSELASLAGISVEYLVRIEQGSDRNPSASVVNALADALRLDVSEREHLRYLAKIAAGVCIGPLTQPRLEVRQTVLKLLDQLEPGIALVTNRLGDILAYTSGFDLVARPSGLLDTDRPNLTRFVFTDRRAREVFPEWDQIADERAFDLWHGPSAERSAQFRAELAPVAGDDFTQRLNRHALPRRGPLRWTHPVVGELRLDREVLELPPADAQQLVVFLPADDTTADTLNRLRRRGGTSLRAVN</sequence>
<dbReference type="SUPFAM" id="SSF47413">
    <property type="entry name" value="lambda repressor-like DNA-binding domains"/>
    <property type="match status" value="1"/>
</dbReference>
<dbReference type="InterPro" id="IPR041413">
    <property type="entry name" value="MLTR_LBD"/>
</dbReference>
<keyword evidence="2" id="KW-1185">Reference proteome</keyword>
<dbReference type="PANTHER" id="PTHR35010">
    <property type="entry name" value="BLL4672 PROTEIN-RELATED"/>
    <property type="match status" value="1"/>
</dbReference>
<dbReference type="eggNOG" id="COG1396">
    <property type="taxonomic scope" value="Bacteria"/>
</dbReference>
<dbReference type="KEGG" id="fra:Francci3_0208"/>
<dbReference type="Pfam" id="PF13560">
    <property type="entry name" value="HTH_31"/>
    <property type="match status" value="1"/>
</dbReference>
<reference evidence="1 2" key="1">
    <citation type="journal article" date="2007" name="Genome Res.">
        <title>Genome characteristics of facultatively symbiotic Frankia sp. strains reflect host range and host plant biogeography.</title>
        <authorList>
            <person name="Normand P."/>
            <person name="Lapierre P."/>
            <person name="Tisa L.S."/>
            <person name="Gogarten J.P."/>
            <person name="Alloisio N."/>
            <person name="Bagnarol E."/>
            <person name="Bassi C.A."/>
            <person name="Berry A.M."/>
            <person name="Bickhart D.M."/>
            <person name="Choisne N."/>
            <person name="Couloux A."/>
            <person name="Cournoyer B."/>
            <person name="Cruveiller S."/>
            <person name="Daubin V."/>
            <person name="Demange N."/>
            <person name="Francino M.P."/>
            <person name="Goltsman E."/>
            <person name="Huang Y."/>
            <person name="Kopp O.R."/>
            <person name="Labarre L."/>
            <person name="Lapidus A."/>
            <person name="Lavire C."/>
            <person name="Marechal J."/>
            <person name="Martinez M."/>
            <person name="Mastronunzio J.E."/>
            <person name="Mullin B.C."/>
            <person name="Niemann J."/>
            <person name="Pujic P."/>
            <person name="Rawnsley T."/>
            <person name="Rouy Z."/>
            <person name="Schenowitz C."/>
            <person name="Sellstedt A."/>
            <person name="Tavares F."/>
            <person name="Tomkins J.P."/>
            <person name="Vallenet D."/>
            <person name="Valverde C."/>
            <person name="Wall L.G."/>
            <person name="Wang Y."/>
            <person name="Medigue C."/>
            <person name="Benson D.R."/>
        </authorList>
    </citation>
    <scope>NUCLEOTIDE SEQUENCE [LARGE SCALE GENOMIC DNA]</scope>
    <source>
        <strain evidence="2">DSM 45818 / CECT 9043 / CcI3</strain>
    </source>
</reference>